<dbReference type="EMBL" id="CAKOGP040001725">
    <property type="protein sequence ID" value="CAJ1947247.1"/>
    <property type="molecule type" value="Genomic_DNA"/>
</dbReference>
<protein>
    <recommendedName>
        <fullName evidence="2">Rab-GAP TBC domain-containing protein</fullName>
    </recommendedName>
</protein>
<keyword evidence="4" id="KW-1185">Reference proteome</keyword>
<dbReference type="AlphaFoldDB" id="A0AAD2JGA2"/>
<gene>
    <name evidence="3" type="ORF">CYCCA115_LOCUS11051</name>
</gene>
<evidence type="ECO:0000256" key="1">
    <source>
        <dbReference type="SAM" id="MobiDB-lite"/>
    </source>
</evidence>
<feature type="region of interest" description="Disordered" evidence="1">
    <location>
        <begin position="1"/>
        <end position="83"/>
    </location>
</feature>
<dbReference type="SMART" id="SM00164">
    <property type="entry name" value="TBC"/>
    <property type="match status" value="1"/>
</dbReference>
<dbReference type="Proteomes" id="UP001295423">
    <property type="component" value="Unassembled WGS sequence"/>
</dbReference>
<reference evidence="3" key="1">
    <citation type="submission" date="2023-08" db="EMBL/GenBank/DDBJ databases">
        <authorList>
            <person name="Audoor S."/>
            <person name="Bilcke G."/>
        </authorList>
    </citation>
    <scope>NUCLEOTIDE SEQUENCE</scope>
</reference>
<dbReference type="FunFam" id="1.10.472.80:FF:000048">
    <property type="entry name" value="TBC domain containing protein"/>
    <property type="match status" value="1"/>
</dbReference>
<dbReference type="InterPro" id="IPR035969">
    <property type="entry name" value="Rab-GAP_TBC_sf"/>
</dbReference>
<dbReference type="Gene3D" id="1.10.8.270">
    <property type="entry name" value="putative rabgap domain of human tbc1 domain family member 14 like domains"/>
    <property type="match status" value="1"/>
</dbReference>
<accession>A0AAD2JGA2</accession>
<feature type="domain" description="Rab-GAP TBC" evidence="2">
    <location>
        <begin position="102"/>
        <end position="452"/>
    </location>
</feature>
<comment type="caution">
    <text evidence="3">The sequence shown here is derived from an EMBL/GenBank/DDBJ whole genome shotgun (WGS) entry which is preliminary data.</text>
</comment>
<feature type="region of interest" description="Disordered" evidence="1">
    <location>
        <begin position="645"/>
        <end position="730"/>
    </location>
</feature>
<dbReference type="GO" id="GO:0005096">
    <property type="term" value="F:GTPase activator activity"/>
    <property type="evidence" value="ECO:0007669"/>
    <property type="project" value="TreeGrafter"/>
</dbReference>
<feature type="compositionally biased region" description="Low complexity" evidence="1">
    <location>
        <begin position="675"/>
        <end position="693"/>
    </location>
</feature>
<feature type="compositionally biased region" description="Polar residues" evidence="1">
    <location>
        <begin position="61"/>
        <end position="71"/>
    </location>
</feature>
<dbReference type="Gene3D" id="1.10.472.80">
    <property type="entry name" value="Ypt/Rab-GAP domain of gyp1p, domain 3"/>
    <property type="match status" value="1"/>
</dbReference>
<dbReference type="GO" id="GO:0006886">
    <property type="term" value="P:intracellular protein transport"/>
    <property type="evidence" value="ECO:0007669"/>
    <property type="project" value="TreeGrafter"/>
</dbReference>
<evidence type="ECO:0000259" key="2">
    <source>
        <dbReference type="PROSITE" id="PS50086"/>
    </source>
</evidence>
<dbReference type="SUPFAM" id="SSF47923">
    <property type="entry name" value="Ypt/Rab-GAP domain of gyp1p"/>
    <property type="match status" value="2"/>
</dbReference>
<dbReference type="Pfam" id="PF00566">
    <property type="entry name" value="RabGAP-TBC"/>
    <property type="match status" value="1"/>
</dbReference>
<dbReference type="InterPro" id="IPR000195">
    <property type="entry name" value="Rab-GAP-TBC_dom"/>
</dbReference>
<feature type="compositionally biased region" description="Polar residues" evidence="1">
    <location>
        <begin position="1"/>
        <end position="16"/>
    </location>
</feature>
<evidence type="ECO:0000313" key="4">
    <source>
        <dbReference type="Proteomes" id="UP001295423"/>
    </source>
</evidence>
<name>A0AAD2JGA2_9STRA</name>
<feature type="compositionally biased region" description="Low complexity" evidence="1">
    <location>
        <begin position="646"/>
        <end position="663"/>
    </location>
</feature>
<sequence>MHHRQGSAQSASTPLPSISECLFGPSKKCPKMKPPPRSSPNSSPSKPQSPPSNADAKDGENNPTSPDNSAQYDGMNGRWGDTGKEHNIDLAKLRRVCSQGIADEGSHRGVAWRALLGYLEKDNIHTNWPKLVPAKRELYQSLVQQYFEGPLERGKDLRGQLSKLLRDRRLRKKYNKLESWDNPNASGQDGGGGGGDNDDSDSVMSEQTMESNIMTAMQFDTATKIADRLPKQFQDAWKRVGILDLDVGNSEFTNQAVNLGINQLNISPTMNTQEEFEAFLEDAQLLCEVRKDVARTHPDLFFYLEPKDHLGMRRYGALERILFIWAKLNKGVRYVQGMNEIIGTIYYVLANDHNSDWANNAEADSYYLFHSLMMDMKDVFVPEMDDSHTGIQSRIANLQRLLKTHDPEVFEHLQEVGIDASFFAIRWLTTLLSREFLLPDTIRLWDSMFASTHKENFLRYACGTMVMMIRDDLLKGDFGKCLRLLQSYPPGDVDAILETSRSLYIYESQITLVCQRAGVSLHQALQTISPPPSIIMAFGMRGGLAPRISMASATSPGSATTAAAPPQGGLFGRVKNLWNKNVSSQEVHAPIMASDSGGSQDKNHDEEATSVVTTTTAMTAATEATGSTAASSTVPPVSRIWNHYQTSGTTTTTNDETTTTTTTPPIPPMRRPIWNRGRSAGSAGTGNSSNNNNYEPAARSRTESSDAAVTGTATTRRNKFWKQMSAGTDG</sequence>
<feature type="region of interest" description="Disordered" evidence="1">
    <location>
        <begin position="176"/>
        <end position="203"/>
    </location>
</feature>
<evidence type="ECO:0000313" key="3">
    <source>
        <dbReference type="EMBL" id="CAJ1947247.1"/>
    </source>
</evidence>
<dbReference type="PROSITE" id="PS50086">
    <property type="entry name" value="TBC_RABGAP"/>
    <property type="match status" value="1"/>
</dbReference>
<feature type="compositionally biased region" description="Polar residues" evidence="1">
    <location>
        <begin position="705"/>
        <end position="715"/>
    </location>
</feature>
<organism evidence="3 4">
    <name type="scientific">Cylindrotheca closterium</name>
    <dbReference type="NCBI Taxonomy" id="2856"/>
    <lineage>
        <taxon>Eukaryota</taxon>
        <taxon>Sar</taxon>
        <taxon>Stramenopiles</taxon>
        <taxon>Ochrophyta</taxon>
        <taxon>Bacillariophyta</taxon>
        <taxon>Bacillariophyceae</taxon>
        <taxon>Bacillariophycidae</taxon>
        <taxon>Bacillariales</taxon>
        <taxon>Bacillariaceae</taxon>
        <taxon>Cylindrotheca</taxon>
    </lineage>
</organism>
<dbReference type="PANTHER" id="PTHR22957:SF27">
    <property type="entry name" value="TBC1 DOMAIN FAMILY MEMBER 13"/>
    <property type="match status" value="1"/>
</dbReference>
<dbReference type="PANTHER" id="PTHR22957">
    <property type="entry name" value="TBC1 DOMAIN FAMILY MEMBER GTPASE-ACTIVATING PROTEIN"/>
    <property type="match status" value="1"/>
</dbReference>
<proteinExistence type="predicted"/>